<dbReference type="PANTHER" id="PTHR48063">
    <property type="entry name" value="LRR RECEPTOR-LIKE KINASE"/>
    <property type="match status" value="1"/>
</dbReference>
<keyword evidence="6" id="KW-1133">Transmembrane helix</keyword>
<dbReference type="InterPro" id="IPR032675">
    <property type="entry name" value="LRR_dom_sf"/>
</dbReference>
<dbReference type="PANTHER" id="PTHR48063:SF111">
    <property type="entry name" value="LEUCINE-RICH REPEAT-CONTAINING N-TERMINAL PLANT-TYPE DOMAIN-CONTAINING PROTEIN"/>
    <property type="match status" value="1"/>
</dbReference>
<dbReference type="InterPro" id="IPR046956">
    <property type="entry name" value="RLP23-like"/>
</dbReference>
<evidence type="ECO:0000256" key="5">
    <source>
        <dbReference type="ARBA" id="ARBA00022737"/>
    </source>
</evidence>
<proteinExistence type="predicted"/>
<gene>
    <name evidence="11" type="ORF">MUK42_33205</name>
</gene>
<evidence type="ECO:0000256" key="4">
    <source>
        <dbReference type="ARBA" id="ARBA00022729"/>
    </source>
</evidence>
<feature type="chain" id="PRO_5039264584" evidence="9">
    <location>
        <begin position="26"/>
        <end position="328"/>
    </location>
</feature>
<feature type="non-terminal residue" evidence="11">
    <location>
        <position position="328"/>
    </location>
</feature>
<keyword evidence="5" id="KW-0677">Repeat</keyword>
<dbReference type="Gene3D" id="3.80.10.10">
    <property type="entry name" value="Ribonuclease Inhibitor"/>
    <property type="match status" value="2"/>
</dbReference>
<feature type="signal peptide" evidence="9">
    <location>
        <begin position="1"/>
        <end position="25"/>
    </location>
</feature>
<evidence type="ECO:0000259" key="10">
    <source>
        <dbReference type="Pfam" id="PF08263"/>
    </source>
</evidence>
<evidence type="ECO:0000256" key="6">
    <source>
        <dbReference type="ARBA" id="ARBA00022989"/>
    </source>
</evidence>
<dbReference type="Proteomes" id="UP001055439">
    <property type="component" value="Chromosome 2"/>
</dbReference>
<keyword evidence="11" id="KW-0418">Kinase</keyword>
<dbReference type="Pfam" id="PF13855">
    <property type="entry name" value="LRR_8"/>
    <property type="match status" value="1"/>
</dbReference>
<dbReference type="InterPro" id="IPR001611">
    <property type="entry name" value="Leu-rich_rpt"/>
</dbReference>
<keyword evidence="8" id="KW-0325">Glycoprotein</keyword>
<keyword evidence="11" id="KW-0675">Receptor</keyword>
<evidence type="ECO:0000256" key="9">
    <source>
        <dbReference type="SAM" id="SignalP"/>
    </source>
</evidence>
<sequence length="328" mass="37893">MGGRSLLVIVFSLVVLCIELEISDGFSMIRCQETERKALMEFKQRLRDPSHRLSSWVGEDCCSWEGIRCSNVTGHVIELHLRNRHRLEVLSLGWNYLYGQTLDSIAKLTNLRALDLSKGIGGLKGLNYLVLSYNSFRLSELHLVNLSSLKYLDISYNYIDLNKGDEWIPPFQLRSLYMTFCQIVPRPHFPRWLRLQTTLRDLSLSSTSIKERIPNWLPSSLEYLSLSNNEISGDVPQYLPNLMYLDLSNNSLTDHLSPRILNMMPSLQFLDLSNNKIPGFIVGFWTICGSILLNSRWRIAYFQAIDNMCDELYVVLVLNVAMFKRKLM</sequence>
<accession>A0A9E7F6H3</accession>
<keyword evidence="3" id="KW-0812">Transmembrane</keyword>
<keyword evidence="12" id="KW-1185">Reference proteome</keyword>
<dbReference type="EMBL" id="CP097504">
    <property type="protein sequence ID" value="URD89527.1"/>
    <property type="molecule type" value="Genomic_DNA"/>
</dbReference>
<dbReference type="OrthoDB" id="7451790at2759"/>
<keyword evidence="11" id="KW-0808">Transferase</keyword>
<evidence type="ECO:0000256" key="3">
    <source>
        <dbReference type="ARBA" id="ARBA00022692"/>
    </source>
</evidence>
<keyword evidence="7" id="KW-0472">Membrane</keyword>
<feature type="domain" description="Leucine-rich repeat-containing N-terminal plant-type" evidence="10">
    <location>
        <begin position="34"/>
        <end position="70"/>
    </location>
</feature>
<protein>
    <submittedName>
        <fullName evidence="11">LRR receptor-like serine threonine-protein kinase</fullName>
    </submittedName>
</protein>
<keyword evidence="2" id="KW-0433">Leucine-rich repeat</keyword>
<evidence type="ECO:0000256" key="8">
    <source>
        <dbReference type="ARBA" id="ARBA00023180"/>
    </source>
</evidence>
<dbReference type="PRINTS" id="PR00019">
    <property type="entry name" value="LEURICHRPT"/>
</dbReference>
<evidence type="ECO:0000313" key="12">
    <source>
        <dbReference type="Proteomes" id="UP001055439"/>
    </source>
</evidence>
<reference evidence="11" key="1">
    <citation type="submission" date="2022-05" db="EMBL/GenBank/DDBJ databases">
        <title>The Musa troglodytarum L. genome provides insights into the mechanism of non-climacteric behaviour and enrichment of carotenoids.</title>
        <authorList>
            <person name="Wang J."/>
        </authorList>
    </citation>
    <scope>NUCLEOTIDE SEQUENCE</scope>
    <source>
        <tissue evidence="11">Leaf</tissue>
    </source>
</reference>
<dbReference type="SUPFAM" id="SSF52058">
    <property type="entry name" value="L domain-like"/>
    <property type="match status" value="1"/>
</dbReference>
<keyword evidence="4 9" id="KW-0732">Signal</keyword>
<name>A0A9E7F6H3_9LILI</name>
<evidence type="ECO:0000313" key="11">
    <source>
        <dbReference type="EMBL" id="URD89527.1"/>
    </source>
</evidence>
<dbReference type="GO" id="GO:0016020">
    <property type="term" value="C:membrane"/>
    <property type="evidence" value="ECO:0007669"/>
    <property type="project" value="UniProtKB-SubCell"/>
</dbReference>
<comment type="subcellular location">
    <subcellularLocation>
        <location evidence="1">Membrane</location>
        <topology evidence="1">Single-pass type I membrane protein</topology>
    </subcellularLocation>
</comment>
<dbReference type="GO" id="GO:0016301">
    <property type="term" value="F:kinase activity"/>
    <property type="evidence" value="ECO:0007669"/>
    <property type="project" value="UniProtKB-KW"/>
</dbReference>
<dbReference type="Pfam" id="PF08263">
    <property type="entry name" value="LRRNT_2"/>
    <property type="match status" value="1"/>
</dbReference>
<evidence type="ECO:0000256" key="2">
    <source>
        <dbReference type="ARBA" id="ARBA00022614"/>
    </source>
</evidence>
<organism evidence="11 12">
    <name type="scientific">Musa troglodytarum</name>
    <name type="common">fe'i banana</name>
    <dbReference type="NCBI Taxonomy" id="320322"/>
    <lineage>
        <taxon>Eukaryota</taxon>
        <taxon>Viridiplantae</taxon>
        <taxon>Streptophyta</taxon>
        <taxon>Embryophyta</taxon>
        <taxon>Tracheophyta</taxon>
        <taxon>Spermatophyta</taxon>
        <taxon>Magnoliopsida</taxon>
        <taxon>Liliopsida</taxon>
        <taxon>Zingiberales</taxon>
        <taxon>Musaceae</taxon>
        <taxon>Musa</taxon>
    </lineage>
</organism>
<evidence type="ECO:0000256" key="7">
    <source>
        <dbReference type="ARBA" id="ARBA00023136"/>
    </source>
</evidence>
<dbReference type="AlphaFoldDB" id="A0A9E7F6H3"/>
<evidence type="ECO:0000256" key="1">
    <source>
        <dbReference type="ARBA" id="ARBA00004479"/>
    </source>
</evidence>
<dbReference type="InterPro" id="IPR013210">
    <property type="entry name" value="LRR_N_plant-typ"/>
</dbReference>